<dbReference type="Proteomes" id="UP000266260">
    <property type="component" value="Unassembled WGS sequence"/>
</dbReference>
<proteinExistence type="predicted"/>
<feature type="domain" description="GerMN" evidence="1">
    <location>
        <begin position="77"/>
        <end position="165"/>
    </location>
</feature>
<accession>A0A398D5F3</accession>
<name>A0A398D5F3_9BACT</name>
<dbReference type="SMART" id="SM00909">
    <property type="entry name" value="Germane"/>
    <property type="match status" value="3"/>
</dbReference>
<evidence type="ECO:0000313" key="4">
    <source>
        <dbReference type="Proteomes" id="UP000266260"/>
    </source>
</evidence>
<evidence type="ECO:0000313" key="3">
    <source>
        <dbReference type="EMBL" id="RIE09947.1"/>
    </source>
</evidence>
<organism evidence="2 4">
    <name type="scientific">Candidatus Cryosericum odellii</name>
    <dbReference type="NCBI Taxonomy" id="2290917"/>
    <lineage>
        <taxon>Bacteria</taxon>
        <taxon>Pseudomonadati</taxon>
        <taxon>Caldisericota/Cryosericota group</taxon>
        <taxon>Candidatus Cryosericota</taxon>
        <taxon>Candidatus Cryosericia</taxon>
        <taxon>Candidatus Cryosericales</taxon>
        <taxon>Candidatus Cryosericaceae</taxon>
        <taxon>Candidatus Cryosericum</taxon>
    </lineage>
</organism>
<feature type="domain" description="GerMN" evidence="1">
    <location>
        <begin position="215"/>
        <end position="302"/>
    </location>
</feature>
<dbReference type="EMBL" id="QXIT01000094">
    <property type="protein sequence ID" value="RIE07668.1"/>
    <property type="molecule type" value="Genomic_DNA"/>
</dbReference>
<feature type="domain" description="GerMN" evidence="1">
    <location>
        <begin position="356"/>
        <end position="441"/>
    </location>
</feature>
<reference evidence="4 5" key="1">
    <citation type="submission" date="2018-09" db="EMBL/GenBank/DDBJ databases">
        <title>Discovery and Ecogenomic Context for Candidatus Cryosericales, a Global Caldiserica Order Active in Thawing Permafrost.</title>
        <authorList>
            <person name="Martinez M.A."/>
            <person name="Woodcroft B.J."/>
            <person name="Ignacio Espinoza J.C."/>
            <person name="Zayed A."/>
            <person name="Singleton C.M."/>
            <person name="Boyd J."/>
            <person name="Li Y.-F."/>
            <person name="Purvine S."/>
            <person name="Maughan H."/>
            <person name="Hodgkins S.B."/>
            <person name="Anderson D."/>
            <person name="Sederholm M."/>
            <person name="Temperton B."/>
            <person name="Saleska S.R."/>
            <person name="Tyson G.W."/>
            <person name="Rich V.I."/>
        </authorList>
    </citation>
    <scope>NUCLEOTIDE SEQUENCE [LARGE SCALE GENOMIC DNA]</scope>
    <source>
        <strain evidence="3 5">SMC5</strain>
        <strain evidence="2 4">SMC6</strain>
    </source>
</reference>
<dbReference type="Proteomes" id="UP000266489">
    <property type="component" value="Unassembled WGS sequence"/>
</dbReference>
<sequence length="451" mass="48023">MTIRSRQGRMRGKRRSQDGGLLVLILALVLAVVIGSSFRTAGGRSTPVVLWYLDASTQELVSNPAVAKLPTRRVEQVAGIIDLLRTPPAGQGLATAVPAGFTAHRATLLPGGILDVVLGVSRDQPPMGFAEENALYWQLVNSMLSLPGALSIELSVDGRPTGTFLSFVKTQRELGANDAMLDKGQPVDLYFVGGDGRYVVERRTLPTGLTRSQLALQATRALMEGPTHPSLVSPLPGTDVLRGVTVSGRTASVDFEESVLKLSMGAQEEEQIKNSLVLTLTRLAGVSRVRLLVGGNNVEGLFGHVDTVDPLFRLDGSLEEGTALAVYSLTEVDGDQLPVLTVYQQKQALMSRSVMISKSIAQMGNPPKGDASLVPDGTRVTSMVLEANTGMLRLSLAMTPLPKDQAAEALMVEQLRLSLTELPSVTSLQVGVNGSVAFLPGGYYIGKPFSR</sequence>
<gene>
    <name evidence="3" type="ORF">SMC5_06640</name>
    <name evidence="2" type="ORF">SMC6_05885</name>
</gene>
<evidence type="ECO:0000259" key="1">
    <source>
        <dbReference type="SMART" id="SM00909"/>
    </source>
</evidence>
<comment type="caution">
    <text evidence="2">The sequence shown here is derived from an EMBL/GenBank/DDBJ whole genome shotgun (WGS) entry which is preliminary data.</text>
</comment>
<dbReference type="InterPro" id="IPR019606">
    <property type="entry name" value="GerMN"/>
</dbReference>
<dbReference type="Pfam" id="PF10646">
    <property type="entry name" value="Germane"/>
    <property type="match status" value="3"/>
</dbReference>
<keyword evidence="4" id="KW-1185">Reference proteome</keyword>
<protein>
    <recommendedName>
        <fullName evidence="1">GerMN domain-containing protein</fullName>
    </recommendedName>
</protein>
<accession>A0A398DC81</accession>
<dbReference type="OrthoDB" id="4843507at2"/>
<dbReference type="EMBL" id="QXIU01000157">
    <property type="protein sequence ID" value="RIE09947.1"/>
    <property type="molecule type" value="Genomic_DNA"/>
</dbReference>
<evidence type="ECO:0000313" key="2">
    <source>
        <dbReference type="EMBL" id="RIE07668.1"/>
    </source>
</evidence>
<dbReference type="AlphaFoldDB" id="A0A398D5F3"/>
<evidence type="ECO:0000313" key="5">
    <source>
        <dbReference type="Proteomes" id="UP000266489"/>
    </source>
</evidence>